<name>A0ABR7K5C4_9FIRM</name>
<gene>
    <name evidence="1" type="ORF">H8891_10415</name>
</gene>
<evidence type="ECO:0000313" key="1">
    <source>
        <dbReference type="EMBL" id="MBC6004217.1"/>
    </source>
</evidence>
<dbReference type="RefSeq" id="WP_187006405.1">
    <property type="nucleotide sequence ID" value="NZ_JACRWD010000003.1"/>
</dbReference>
<comment type="caution">
    <text evidence="1">The sequence shown here is derived from an EMBL/GenBank/DDBJ whole genome shotgun (WGS) entry which is preliminary data.</text>
</comment>
<reference evidence="1 2" key="1">
    <citation type="submission" date="2020-08" db="EMBL/GenBank/DDBJ databases">
        <authorList>
            <person name="Liu C."/>
            <person name="Sun Q."/>
        </authorList>
    </citation>
    <scope>NUCLEOTIDE SEQUENCE [LARGE SCALE GENOMIC DNA]</scope>
    <source>
        <strain evidence="1 2">NSJ-45</strain>
    </source>
</reference>
<dbReference type="EMBL" id="JACRWD010000003">
    <property type="protein sequence ID" value="MBC6004217.1"/>
    <property type="molecule type" value="Genomic_DNA"/>
</dbReference>
<evidence type="ECO:0000313" key="2">
    <source>
        <dbReference type="Proteomes" id="UP000611796"/>
    </source>
</evidence>
<organism evidence="1 2">
    <name type="scientific">Paeniclostridium hominis</name>
    <dbReference type="NCBI Taxonomy" id="2764329"/>
    <lineage>
        <taxon>Bacteria</taxon>
        <taxon>Bacillati</taxon>
        <taxon>Bacillota</taxon>
        <taxon>Clostridia</taxon>
        <taxon>Peptostreptococcales</taxon>
        <taxon>Peptostreptococcaceae</taxon>
        <taxon>Paeniclostridium</taxon>
    </lineage>
</organism>
<dbReference type="Proteomes" id="UP000611796">
    <property type="component" value="Unassembled WGS sequence"/>
</dbReference>
<accession>A0ABR7K5C4</accession>
<proteinExistence type="predicted"/>
<sequence length="52" mass="6008">MIYKTNVNTKETSLINNLFERDITIFGRLAALDKTINPEAEVVVRIRGFIIR</sequence>
<keyword evidence="2" id="KW-1185">Reference proteome</keyword>
<protein>
    <submittedName>
        <fullName evidence="1">Uncharacterized protein</fullName>
    </submittedName>
</protein>